<protein>
    <submittedName>
        <fullName evidence="2">Sulfatase domain-containing protein</fullName>
    </submittedName>
</protein>
<reference evidence="2" key="1">
    <citation type="submission" date="2016-11" db="UniProtKB">
        <authorList>
            <consortium name="WormBaseParasite"/>
        </authorList>
    </citation>
    <scope>IDENTIFICATION</scope>
    <source>
        <strain evidence="2">KR3021</strain>
    </source>
</reference>
<sequence>MPDLHPNYTIAVNGTKYSVHMIYIDSVGEFTFKRTMPKTDKLIKDMYKAFEFKYLHKVGENTAPNEKAFLMNKISETVIDVFKNRSSILKDIDLKTYCEMDKSKLSFAPRYFKQNGYKTMHAEDYWRSPLQYHDYCKGIEKFDHDIWTYNRPSWTDKTLINAWNSRCLESFQVTLDNLHSYITKYQNQNTYSFNFMTMLQHDSLNGLYHADDSFANFFKENTKQFENSFIIFSSDHGVRYGKYREQTDIAAYEDNNPFLRLIVPKALRSDKMFMELVKENSRKYVSQYDVFATMIDVLTEGARTNFKDLNYVDFDKVMKYHVVGQSFLREMKERDEFEMGVPINYHFYKRHKVELNDTFYPEIKKFVIERVIENINLKLVSGNLTKICTKLFLKEKAAQHVYVVNIKGKAYFDFQVRTTPGTGIFIGMLDNNFQSIERVMRRVSSYAYEAESCTTRNSARQFCFCKKLLPG</sequence>
<name>A0AC35TQI5_9BILA</name>
<accession>A0AC35TQI5</accession>
<evidence type="ECO:0000313" key="1">
    <source>
        <dbReference type="Proteomes" id="UP000095286"/>
    </source>
</evidence>
<dbReference type="WBParaSite" id="RSKR_0000295400.1">
    <property type="protein sequence ID" value="RSKR_0000295400.1"/>
    <property type="gene ID" value="RSKR_0000295400"/>
</dbReference>
<proteinExistence type="predicted"/>
<dbReference type="Proteomes" id="UP000095286">
    <property type="component" value="Unplaced"/>
</dbReference>
<evidence type="ECO:0000313" key="2">
    <source>
        <dbReference type="WBParaSite" id="RSKR_0000295400.1"/>
    </source>
</evidence>
<organism evidence="1 2">
    <name type="scientific">Rhabditophanes sp. KR3021</name>
    <dbReference type="NCBI Taxonomy" id="114890"/>
    <lineage>
        <taxon>Eukaryota</taxon>
        <taxon>Metazoa</taxon>
        <taxon>Ecdysozoa</taxon>
        <taxon>Nematoda</taxon>
        <taxon>Chromadorea</taxon>
        <taxon>Rhabditida</taxon>
        <taxon>Tylenchina</taxon>
        <taxon>Panagrolaimomorpha</taxon>
        <taxon>Strongyloidoidea</taxon>
        <taxon>Alloionematidae</taxon>
        <taxon>Rhabditophanes</taxon>
    </lineage>
</organism>